<comment type="caution">
    <text evidence="2">The sequence shown here is derived from an EMBL/GenBank/DDBJ whole genome shotgun (WGS) entry which is preliminary data.</text>
</comment>
<accession>A0A5C5YML4</accession>
<name>A0A5C5YML4_9BACT</name>
<gene>
    <name evidence="2" type="ORF">Pla123a_28570</name>
</gene>
<organism evidence="2 3">
    <name type="scientific">Posidoniimonas polymericola</name>
    <dbReference type="NCBI Taxonomy" id="2528002"/>
    <lineage>
        <taxon>Bacteria</taxon>
        <taxon>Pseudomonadati</taxon>
        <taxon>Planctomycetota</taxon>
        <taxon>Planctomycetia</taxon>
        <taxon>Pirellulales</taxon>
        <taxon>Lacipirellulaceae</taxon>
        <taxon>Posidoniimonas</taxon>
    </lineage>
</organism>
<feature type="chain" id="PRO_5022969782" description="PEP-CTERM protein-sorting domain-containing protein" evidence="1">
    <location>
        <begin position="26"/>
        <end position="208"/>
    </location>
</feature>
<evidence type="ECO:0000313" key="2">
    <source>
        <dbReference type="EMBL" id="TWT76070.1"/>
    </source>
</evidence>
<dbReference type="OrthoDB" id="9892052at2"/>
<feature type="signal peptide" evidence="1">
    <location>
        <begin position="1"/>
        <end position="25"/>
    </location>
</feature>
<evidence type="ECO:0000313" key="3">
    <source>
        <dbReference type="Proteomes" id="UP000318478"/>
    </source>
</evidence>
<dbReference type="AlphaFoldDB" id="A0A5C5YML4"/>
<keyword evidence="3" id="KW-1185">Reference proteome</keyword>
<proteinExistence type="predicted"/>
<dbReference type="RefSeq" id="WP_146588004.1">
    <property type="nucleotide sequence ID" value="NZ_SJPO01000006.1"/>
</dbReference>
<protein>
    <recommendedName>
        <fullName evidence="4">PEP-CTERM protein-sorting domain-containing protein</fullName>
    </recommendedName>
</protein>
<dbReference type="Proteomes" id="UP000318478">
    <property type="component" value="Unassembled WGS sequence"/>
</dbReference>
<dbReference type="EMBL" id="SJPO01000006">
    <property type="protein sequence ID" value="TWT76070.1"/>
    <property type="molecule type" value="Genomic_DNA"/>
</dbReference>
<evidence type="ECO:0008006" key="4">
    <source>
        <dbReference type="Google" id="ProtNLM"/>
    </source>
</evidence>
<sequence length="208" mass="21845" precursor="true">MNSLRSIAGVAVAAAALVCPTQTRAELTGVYDLTWNGAETSTATEFPAGIYFETYPIRGGLQLDLDPVTPRLINVQSDIMLHPGGTPNSPAAISPEVWGNFDLLTGVYAAPANEGDISLVFTPTVPDGLIRGGWELLVDITNGGQSLSLTGGIQQEATSPMEPDVVFAVSGQLIEGDFTGFRVPEPAAGMLLLSCSAWLGVIASRRRQ</sequence>
<reference evidence="2 3" key="1">
    <citation type="submission" date="2019-02" db="EMBL/GenBank/DDBJ databases">
        <title>Deep-cultivation of Planctomycetes and their phenomic and genomic characterization uncovers novel biology.</title>
        <authorList>
            <person name="Wiegand S."/>
            <person name="Jogler M."/>
            <person name="Boedeker C."/>
            <person name="Pinto D."/>
            <person name="Vollmers J."/>
            <person name="Rivas-Marin E."/>
            <person name="Kohn T."/>
            <person name="Peeters S.H."/>
            <person name="Heuer A."/>
            <person name="Rast P."/>
            <person name="Oberbeckmann S."/>
            <person name="Bunk B."/>
            <person name="Jeske O."/>
            <person name="Meyerdierks A."/>
            <person name="Storesund J.E."/>
            <person name="Kallscheuer N."/>
            <person name="Luecker S."/>
            <person name="Lage O.M."/>
            <person name="Pohl T."/>
            <person name="Merkel B.J."/>
            <person name="Hornburger P."/>
            <person name="Mueller R.-W."/>
            <person name="Bruemmer F."/>
            <person name="Labrenz M."/>
            <person name="Spormann A.M."/>
            <person name="Op Den Camp H."/>
            <person name="Overmann J."/>
            <person name="Amann R."/>
            <person name="Jetten M.S.M."/>
            <person name="Mascher T."/>
            <person name="Medema M.H."/>
            <person name="Devos D.P."/>
            <person name="Kaster A.-K."/>
            <person name="Ovreas L."/>
            <person name="Rohde M."/>
            <person name="Galperin M.Y."/>
            <person name="Jogler C."/>
        </authorList>
    </citation>
    <scope>NUCLEOTIDE SEQUENCE [LARGE SCALE GENOMIC DNA]</scope>
    <source>
        <strain evidence="2 3">Pla123a</strain>
    </source>
</reference>
<keyword evidence="1" id="KW-0732">Signal</keyword>
<evidence type="ECO:0000256" key="1">
    <source>
        <dbReference type="SAM" id="SignalP"/>
    </source>
</evidence>